<proteinExistence type="predicted"/>
<feature type="chain" id="PRO_5026784700" description="Outer membrane protein assembly factor BamE domain-containing protein" evidence="3">
    <location>
        <begin position="21"/>
        <end position="85"/>
    </location>
</feature>
<evidence type="ECO:0000256" key="3">
    <source>
        <dbReference type="SAM" id="SignalP"/>
    </source>
</evidence>
<dbReference type="AlphaFoldDB" id="A0A6M8SS43"/>
<protein>
    <recommendedName>
        <fullName evidence="4">Outer membrane protein assembly factor BamE domain-containing protein</fullName>
    </recommendedName>
</protein>
<dbReference type="InterPro" id="IPR037873">
    <property type="entry name" value="BamE-like"/>
</dbReference>
<evidence type="ECO:0000313" key="5">
    <source>
        <dbReference type="EMBL" id="QKJ65699.1"/>
    </source>
</evidence>
<feature type="signal peptide" evidence="3">
    <location>
        <begin position="1"/>
        <end position="20"/>
    </location>
</feature>
<accession>A0A6M8SS43</accession>
<keyword evidence="1 3" id="KW-0732">Signal</keyword>
<gene>
    <name evidence="5" type="ORF">HQN60_02555</name>
</gene>
<dbReference type="KEGG" id="dee:HQN60_02555"/>
<feature type="domain" description="Outer membrane protein assembly factor BamE" evidence="4">
    <location>
        <begin position="19"/>
        <end position="46"/>
    </location>
</feature>
<dbReference type="Pfam" id="PF04355">
    <property type="entry name" value="BamE"/>
    <property type="match status" value="1"/>
</dbReference>
<keyword evidence="6" id="KW-1185">Reference proteome</keyword>
<evidence type="ECO:0000313" key="6">
    <source>
        <dbReference type="Proteomes" id="UP000504844"/>
    </source>
</evidence>
<evidence type="ECO:0000256" key="2">
    <source>
        <dbReference type="ARBA" id="ARBA00023136"/>
    </source>
</evidence>
<dbReference type="GO" id="GO:0019867">
    <property type="term" value="C:outer membrane"/>
    <property type="evidence" value="ECO:0007669"/>
    <property type="project" value="InterPro"/>
</dbReference>
<dbReference type="RefSeq" id="WP_173532208.1">
    <property type="nucleotide sequence ID" value="NZ_CP054143.1"/>
</dbReference>
<dbReference type="Gene3D" id="3.30.1450.10">
    <property type="match status" value="1"/>
</dbReference>
<dbReference type="Proteomes" id="UP000504844">
    <property type="component" value="Chromosome"/>
</dbReference>
<dbReference type="PROSITE" id="PS51257">
    <property type="entry name" value="PROKAR_LIPOPROTEIN"/>
    <property type="match status" value="1"/>
</dbReference>
<sequence length="85" mass="9317">MKRYVILSLLVLLMACSKITVENYNKVTTGMSRAEVVAILGEPTQSESGGFLGIQGETASWKDGKVQITAQFVNQKLLTHSMVKQ</sequence>
<keyword evidence="2" id="KW-0472">Membrane</keyword>
<evidence type="ECO:0000256" key="1">
    <source>
        <dbReference type="ARBA" id="ARBA00022729"/>
    </source>
</evidence>
<dbReference type="InterPro" id="IPR007450">
    <property type="entry name" value="BamE_dom"/>
</dbReference>
<organism evidence="5 6">
    <name type="scientific">Deefgea piscis</name>
    <dbReference type="NCBI Taxonomy" id="2739061"/>
    <lineage>
        <taxon>Bacteria</taxon>
        <taxon>Pseudomonadati</taxon>
        <taxon>Pseudomonadota</taxon>
        <taxon>Betaproteobacteria</taxon>
        <taxon>Neisseriales</taxon>
        <taxon>Chitinibacteraceae</taxon>
        <taxon>Deefgea</taxon>
    </lineage>
</organism>
<name>A0A6M8SS43_9NEIS</name>
<dbReference type="EMBL" id="CP054143">
    <property type="protein sequence ID" value="QKJ65699.1"/>
    <property type="molecule type" value="Genomic_DNA"/>
</dbReference>
<evidence type="ECO:0000259" key="4">
    <source>
        <dbReference type="Pfam" id="PF04355"/>
    </source>
</evidence>
<reference evidence="5 6" key="1">
    <citation type="submission" date="2020-05" db="EMBL/GenBank/DDBJ databases">
        <title>Complete genome sequence of Deefgea sp. D17.</title>
        <authorList>
            <person name="Bae J.-W."/>
            <person name="Han J.E."/>
        </authorList>
    </citation>
    <scope>NUCLEOTIDE SEQUENCE [LARGE SCALE GENOMIC DNA]</scope>
    <source>
        <strain evidence="5 6">D17</strain>
    </source>
</reference>